<dbReference type="InterPro" id="IPR012902">
    <property type="entry name" value="N_methyl_site"/>
</dbReference>
<evidence type="ECO:0000256" key="1">
    <source>
        <dbReference type="SAM" id="Phobius"/>
    </source>
</evidence>
<reference evidence="2 3" key="1">
    <citation type="submission" date="2017-11" db="EMBL/GenBank/DDBJ databases">
        <title>Draft genome sequence of environmental isolate Aeromonas cavernicola sp. nov. MDC 2508.</title>
        <authorList>
            <person name="Colston S.M."/>
            <person name="Navarro A."/>
            <person name="Martinez-Murcia A.J."/>
            <person name="Graf J."/>
        </authorList>
    </citation>
    <scope>NUCLEOTIDE SEQUENCE [LARGE SCALE GENOMIC DNA]</scope>
    <source>
        <strain evidence="2 3">MDC 2508</strain>
    </source>
</reference>
<keyword evidence="1" id="KW-0472">Membrane</keyword>
<organism evidence="2 3">
    <name type="scientific">Aeromonas cavernicola</name>
    <dbReference type="NCBI Taxonomy" id="1006623"/>
    <lineage>
        <taxon>Bacteria</taxon>
        <taxon>Pseudomonadati</taxon>
        <taxon>Pseudomonadota</taxon>
        <taxon>Gammaproteobacteria</taxon>
        <taxon>Aeromonadales</taxon>
        <taxon>Aeromonadaceae</taxon>
        <taxon>Aeromonas</taxon>
    </lineage>
</organism>
<dbReference type="AlphaFoldDB" id="A0A2H9U269"/>
<dbReference type="OrthoDB" id="9788802at2"/>
<keyword evidence="1" id="KW-1133">Transmembrane helix</keyword>
<sequence length="276" mass="29761">MGVGYSHGFTLVELVLVIVLLGIMATFSSQFIAIGGQIYGDASQRSELMSDARFAMERLNREVRDALPGSERIETLTGEWAESGPCLRFWPISTSSRYLTLNRVIAGNSGALELVMATPTSAVNPLLADADAVRVGDLLVVFPVPDKQRSSLVNGCDYGRCVAQITDVLPPQAGSQTLRYRSSELLAGLSPGQRVYVANQQVRYCVEGERLTRRAAPLSANLPTAPSVMAQGLQEGRFSREPTAFNADGELGVRLVFSGRGESVTFNHKIGVLNVP</sequence>
<keyword evidence="3" id="KW-1185">Reference proteome</keyword>
<protein>
    <submittedName>
        <fullName evidence="2">MSHA biogenesis protein MshO</fullName>
    </submittedName>
</protein>
<dbReference type="Pfam" id="PF07963">
    <property type="entry name" value="N_methyl"/>
    <property type="match status" value="1"/>
</dbReference>
<keyword evidence="1" id="KW-0812">Transmembrane</keyword>
<dbReference type="EMBL" id="PGGC01000131">
    <property type="protein sequence ID" value="PJG58157.1"/>
    <property type="molecule type" value="Genomic_DNA"/>
</dbReference>
<evidence type="ECO:0000313" key="2">
    <source>
        <dbReference type="EMBL" id="PJG58157.1"/>
    </source>
</evidence>
<name>A0A2H9U269_9GAMM</name>
<accession>A0A2H9U269</accession>
<proteinExistence type="predicted"/>
<dbReference type="InterPro" id="IPR045584">
    <property type="entry name" value="Pilin-like"/>
</dbReference>
<gene>
    <name evidence="2" type="ORF">CUC53_14120</name>
</gene>
<dbReference type="NCBIfam" id="TIGR02532">
    <property type="entry name" value="IV_pilin_GFxxxE"/>
    <property type="match status" value="1"/>
</dbReference>
<evidence type="ECO:0000313" key="3">
    <source>
        <dbReference type="Proteomes" id="UP000235861"/>
    </source>
</evidence>
<comment type="caution">
    <text evidence="2">The sequence shown here is derived from an EMBL/GenBank/DDBJ whole genome shotgun (WGS) entry which is preliminary data.</text>
</comment>
<dbReference type="RefSeq" id="WP_100294745.1">
    <property type="nucleotide sequence ID" value="NZ_PGGC01000131.1"/>
</dbReference>
<dbReference type="SUPFAM" id="SSF54523">
    <property type="entry name" value="Pili subunits"/>
    <property type="match status" value="1"/>
</dbReference>
<dbReference type="Proteomes" id="UP000235861">
    <property type="component" value="Unassembled WGS sequence"/>
</dbReference>
<feature type="transmembrane region" description="Helical" evidence="1">
    <location>
        <begin position="14"/>
        <end position="39"/>
    </location>
</feature>